<proteinExistence type="predicted"/>
<dbReference type="EMBL" id="HAEB01005475">
    <property type="protein sequence ID" value="SBQ52002.1"/>
    <property type="molecule type" value="Transcribed_RNA"/>
</dbReference>
<feature type="compositionally biased region" description="Basic and acidic residues" evidence="1">
    <location>
        <begin position="14"/>
        <end position="30"/>
    </location>
</feature>
<accession>A0A1A8EYR5</accession>
<dbReference type="AlphaFoldDB" id="A0A1A8EYR5"/>
<sequence>KVFIDVALPEEGEAGDRVGEEARVKTRSDMQKQGTGWRRGRRQARVVTAG</sequence>
<protein>
    <submittedName>
        <fullName evidence="2">Uncharacterized protein</fullName>
    </submittedName>
</protein>
<organism evidence="2">
    <name type="scientific">Nothobranchius korthausae</name>
    <dbReference type="NCBI Taxonomy" id="1143690"/>
    <lineage>
        <taxon>Eukaryota</taxon>
        <taxon>Metazoa</taxon>
        <taxon>Chordata</taxon>
        <taxon>Craniata</taxon>
        <taxon>Vertebrata</taxon>
        <taxon>Euteleostomi</taxon>
        <taxon>Actinopterygii</taxon>
        <taxon>Neopterygii</taxon>
        <taxon>Teleostei</taxon>
        <taxon>Neoteleostei</taxon>
        <taxon>Acanthomorphata</taxon>
        <taxon>Ovalentaria</taxon>
        <taxon>Atherinomorphae</taxon>
        <taxon>Cyprinodontiformes</taxon>
        <taxon>Nothobranchiidae</taxon>
        <taxon>Nothobranchius</taxon>
    </lineage>
</organism>
<feature type="non-terminal residue" evidence="2">
    <location>
        <position position="50"/>
    </location>
</feature>
<name>A0A1A8EYR5_9TELE</name>
<gene>
    <name evidence="2" type="primary">Nfu_g_1_006817</name>
</gene>
<feature type="non-terminal residue" evidence="2">
    <location>
        <position position="1"/>
    </location>
</feature>
<evidence type="ECO:0000313" key="2">
    <source>
        <dbReference type="EMBL" id="SBQ52002.1"/>
    </source>
</evidence>
<reference evidence="2" key="2">
    <citation type="submission" date="2016-06" db="EMBL/GenBank/DDBJ databases">
        <title>The genome of a short-lived fish provides insights into sex chromosome evolution and the genetic control of aging.</title>
        <authorList>
            <person name="Reichwald K."/>
            <person name="Felder M."/>
            <person name="Petzold A."/>
            <person name="Koch P."/>
            <person name="Groth M."/>
            <person name="Platzer M."/>
        </authorList>
    </citation>
    <scope>NUCLEOTIDE SEQUENCE</scope>
    <source>
        <tissue evidence="2">Brain</tissue>
    </source>
</reference>
<evidence type="ECO:0000256" key="1">
    <source>
        <dbReference type="SAM" id="MobiDB-lite"/>
    </source>
</evidence>
<feature type="region of interest" description="Disordered" evidence="1">
    <location>
        <begin position="14"/>
        <end position="50"/>
    </location>
</feature>
<reference evidence="2" key="1">
    <citation type="submission" date="2016-05" db="EMBL/GenBank/DDBJ databases">
        <authorList>
            <person name="Lavstsen T."/>
            <person name="Jespersen J.S."/>
        </authorList>
    </citation>
    <scope>NUCLEOTIDE SEQUENCE</scope>
    <source>
        <tissue evidence="2">Brain</tissue>
    </source>
</reference>